<feature type="domain" description="CusB-like beta-barrel" evidence="4">
    <location>
        <begin position="268"/>
        <end position="337"/>
    </location>
</feature>
<keyword evidence="2" id="KW-0732">Signal</keyword>
<dbReference type="RefSeq" id="WP_238242809.1">
    <property type="nucleotide sequence ID" value="NZ_BPQP01000012.1"/>
</dbReference>
<keyword evidence="7" id="KW-1185">Reference proteome</keyword>
<organism evidence="6 7">
    <name type="scientific">Methylobacterium iners</name>
    <dbReference type="NCBI Taxonomy" id="418707"/>
    <lineage>
        <taxon>Bacteria</taxon>
        <taxon>Pseudomonadati</taxon>
        <taxon>Pseudomonadota</taxon>
        <taxon>Alphaproteobacteria</taxon>
        <taxon>Hyphomicrobiales</taxon>
        <taxon>Methylobacteriaceae</taxon>
        <taxon>Methylobacterium</taxon>
    </lineage>
</organism>
<dbReference type="InterPro" id="IPR058627">
    <property type="entry name" value="MdtA-like_C"/>
</dbReference>
<feature type="signal peptide" evidence="2">
    <location>
        <begin position="1"/>
        <end position="25"/>
    </location>
</feature>
<dbReference type="EMBL" id="BPQP01000012">
    <property type="protein sequence ID" value="GJD93605.1"/>
    <property type="molecule type" value="Genomic_DNA"/>
</dbReference>
<sequence>MNRSFGSRPIAGGVLATILALSAAAVFSPDGTANVAEAQEVTGSLDPAAGPRPGGRVADAPLTVTSAFAQRDVVPTVVTASGSLVARREVPVGFEIGGFKVAAVLADVDDRVTAGQVLLRFDTDLLSLQLAQNEAGAAKAGAAVAQAEAAVPEAEANLRVALGDYERAESLRGSNAISTQVFDQRRGAVDQARARLASAKAAVTVAKAELAYAEAVKAETRARIEKAVVRAPVAGVISRRNAEPGAVIQQWATEPLFRIIADGEVEMAAEVPDLDLAEVRPGQAAHVVLADGRLVEGRVRLVSPLVEGRTRMGTVYVSLKADFGLRPGAYARADITTDQVDAVTMPMSAIEVRDGLATTLVVGRDGRAERRKLKLGRSAEGRVAVLDGLASGEQVVSSAAGFVREGARVRTAVADPRD</sequence>
<dbReference type="NCBIfam" id="TIGR01730">
    <property type="entry name" value="RND_mfp"/>
    <property type="match status" value="1"/>
</dbReference>
<evidence type="ECO:0000313" key="6">
    <source>
        <dbReference type="EMBL" id="GJD93605.1"/>
    </source>
</evidence>
<feature type="domain" description="Multidrug resistance protein MdtA-like alpha-helical hairpin" evidence="3">
    <location>
        <begin position="144"/>
        <end position="213"/>
    </location>
</feature>
<evidence type="ECO:0000313" key="7">
    <source>
        <dbReference type="Proteomes" id="UP001055125"/>
    </source>
</evidence>
<dbReference type="SUPFAM" id="SSF111369">
    <property type="entry name" value="HlyD-like secretion proteins"/>
    <property type="match status" value="1"/>
</dbReference>
<name>A0ABQ4RS51_9HYPH</name>
<dbReference type="InterPro" id="IPR058624">
    <property type="entry name" value="MdtA-like_HH"/>
</dbReference>
<dbReference type="InterPro" id="IPR058792">
    <property type="entry name" value="Beta-barrel_RND_2"/>
</dbReference>
<dbReference type="Pfam" id="PF25967">
    <property type="entry name" value="RND-MFP_C"/>
    <property type="match status" value="1"/>
</dbReference>
<gene>
    <name evidence="6" type="primary">macA_1</name>
    <name evidence="6" type="ORF">OCOJLMKI_0801</name>
</gene>
<protein>
    <submittedName>
        <fullName evidence="6">Macrolide export protein MacA</fullName>
    </submittedName>
</protein>
<evidence type="ECO:0000259" key="3">
    <source>
        <dbReference type="Pfam" id="PF25876"/>
    </source>
</evidence>
<evidence type="ECO:0000259" key="5">
    <source>
        <dbReference type="Pfam" id="PF25967"/>
    </source>
</evidence>
<comment type="caution">
    <text evidence="6">The sequence shown here is derived from an EMBL/GenBank/DDBJ whole genome shotgun (WGS) entry which is preliminary data.</text>
</comment>
<dbReference type="PANTHER" id="PTHR30469">
    <property type="entry name" value="MULTIDRUG RESISTANCE PROTEIN MDTA"/>
    <property type="match status" value="1"/>
</dbReference>
<proteinExistence type="inferred from homology"/>
<dbReference type="Gene3D" id="2.40.50.100">
    <property type="match status" value="1"/>
</dbReference>
<dbReference type="InterPro" id="IPR006143">
    <property type="entry name" value="RND_pump_MFP"/>
</dbReference>
<dbReference type="Pfam" id="PF25954">
    <property type="entry name" value="Beta-barrel_RND_2"/>
    <property type="match status" value="1"/>
</dbReference>
<feature type="chain" id="PRO_5047204231" evidence="2">
    <location>
        <begin position="26"/>
        <end position="418"/>
    </location>
</feature>
<dbReference type="Gene3D" id="2.40.30.170">
    <property type="match status" value="1"/>
</dbReference>
<reference evidence="6" key="2">
    <citation type="submission" date="2021-08" db="EMBL/GenBank/DDBJ databases">
        <authorList>
            <person name="Tani A."/>
            <person name="Ola A."/>
            <person name="Ogura Y."/>
            <person name="Katsura K."/>
            <person name="Hayashi T."/>
        </authorList>
    </citation>
    <scope>NUCLEOTIDE SEQUENCE</scope>
    <source>
        <strain evidence="6">DSM 19015</strain>
    </source>
</reference>
<accession>A0ABQ4RS51</accession>
<feature type="domain" description="Multidrug resistance protein MdtA-like C-terminal permuted SH3" evidence="5">
    <location>
        <begin position="341"/>
        <end position="398"/>
    </location>
</feature>
<evidence type="ECO:0000256" key="2">
    <source>
        <dbReference type="SAM" id="SignalP"/>
    </source>
</evidence>
<evidence type="ECO:0000256" key="1">
    <source>
        <dbReference type="ARBA" id="ARBA00009477"/>
    </source>
</evidence>
<reference evidence="6" key="1">
    <citation type="journal article" date="2021" name="Front. Microbiol.">
        <title>Comprehensive Comparative Genomics and Phenotyping of Methylobacterium Species.</title>
        <authorList>
            <person name="Alessa O."/>
            <person name="Ogura Y."/>
            <person name="Fujitani Y."/>
            <person name="Takami H."/>
            <person name="Hayashi T."/>
            <person name="Sahin N."/>
            <person name="Tani A."/>
        </authorList>
    </citation>
    <scope>NUCLEOTIDE SEQUENCE</scope>
    <source>
        <strain evidence="6">DSM 19015</strain>
    </source>
</reference>
<dbReference type="Gene3D" id="1.10.287.470">
    <property type="entry name" value="Helix hairpin bin"/>
    <property type="match status" value="1"/>
</dbReference>
<dbReference type="Proteomes" id="UP001055125">
    <property type="component" value="Unassembled WGS sequence"/>
</dbReference>
<dbReference type="Gene3D" id="2.40.420.20">
    <property type="match status" value="1"/>
</dbReference>
<dbReference type="PANTHER" id="PTHR30469:SF15">
    <property type="entry name" value="HLYD FAMILY OF SECRETION PROTEINS"/>
    <property type="match status" value="1"/>
</dbReference>
<dbReference type="Pfam" id="PF25876">
    <property type="entry name" value="HH_MFP_RND"/>
    <property type="match status" value="1"/>
</dbReference>
<comment type="similarity">
    <text evidence="1">Belongs to the membrane fusion protein (MFP) (TC 8.A.1) family.</text>
</comment>
<evidence type="ECO:0000259" key="4">
    <source>
        <dbReference type="Pfam" id="PF25954"/>
    </source>
</evidence>